<feature type="non-terminal residue" evidence="5">
    <location>
        <position position="82"/>
    </location>
</feature>
<dbReference type="HOGENOM" id="CLU_2565035_0_0_1"/>
<evidence type="ECO:0000256" key="2">
    <source>
        <dbReference type="ARBA" id="ARBA00047644"/>
    </source>
</evidence>
<dbReference type="InterPro" id="IPR015590">
    <property type="entry name" value="Aldehyde_DH_dom"/>
</dbReference>
<comment type="catalytic activity">
    <reaction evidence="3">
        <text>3-oxopropanoate + NAD(+) + CoA + H2O = hydrogencarbonate + acetyl-CoA + NADH + H(+)</text>
        <dbReference type="Rhea" id="RHEA:76615"/>
        <dbReference type="ChEBI" id="CHEBI:15377"/>
        <dbReference type="ChEBI" id="CHEBI:15378"/>
        <dbReference type="ChEBI" id="CHEBI:17544"/>
        <dbReference type="ChEBI" id="CHEBI:33190"/>
        <dbReference type="ChEBI" id="CHEBI:57287"/>
        <dbReference type="ChEBI" id="CHEBI:57288"/>
        <dbReference type="ChEBI" id="CHEBI:57540"/>
        <dbReference type="ChEBI" id="CHEBI:57945"/>
        <dbReference type="EC" id="1.2.1.27"/>
    </reaction>
    <physiologicalReaction direction="left-to-right" evidence="3">
        <dbReference type="Rhea" id="RHEA:76616"/>
    </physiologicalReaction>
</comment>
<dbReference type="Gene3D" id="3.40.605.10">
    <property type="entry name" value="Aldehyde Dehydrogenase, Chain A, domain 1"/>
    <property type="match status" value="1"/>
</dbReference>
<evidence type="ECO:0000259" key="4">
    <source>
        <dbReference type="Pfam" id="PF00171"/>
    </source>
</evidence>
<proteinExistence type="inferred from homology"/>
<evidence type="ECO:0000313" key="6">
    <source>
        <dbReference type="Proteomes" id="UP000001593"/>
    </source>
</evidence>
<accession>A7RGP3</accession>
<comment type="catalytic activity">
    <reaction evidence="2">
        <text>2-methyl-3-oxopropanoate + NAD(+) + CoA + H2O = propanoyl-CoA + hydrogencarbonate + NADH + H(+)</text>
        <dbReference type="Rhea" id="RHEA:20804"/>
        <dbReference type="ChEBI" id="CHEBI:15377"/>
        <dbReference type="ChEBI" id="CHEBI:15378"/>
        <dbReference type="ChEBI" id="CHEBI:17544"/>
        <dbReference type="ChEBI" id="CHEBI:57287"/>
        <dbReference type="ChEBI" id="CHEBI:57392"/>
        <dbReference type="ChEBI" id="CHEBI:57540"/>
        <dbReference type="ChEBI" id="CHEBI:57700"/>
        <dbReference type="ChEBI" id="CHEBI:57945"/>
        <dbReference type="EC" id="1.2.1.27"/>
    </reaction>
    <physiologicalReaction direction="left-to-right" evidence="2">
        <dbReference type="Rhea" id="RHEA:20805"/>
    </physiologicalReaction>
</comment>
<organism evidence="5 6">
    <name type="scientific">Nematostella vectensis</name>
    <name type="common">Starlet sea anemone</name>
    <dbReference type="NCBI Taxonomy" id="45351"/>
    <lineage>
        <taxon>Eukaryota</taxon>
        <taxon>Metazoa</taxon>
        <taxon>Cnidaria</taxon>
        <taxon>Anthozoa</taxon>
        <taxon>Hexacorallia</taxon>
        <taxon>Actiniaria</taxon>
        <taxon>Edwardsiidae</taxon>
        <taxon>Nematostella</taxon>
    </lineage>
</organism>
<dbReference type="InterPro" id="IPR016161">
    <property type="entry name" value="Ald_DH/histidinol_DH"/>
</dbReference>
<dbReference type="PANTHER" id="PTHR43866:SF3">
    <property type="entry name" value="METHYLMALONATE-SEMIALDEHYDE DEHYDROGENASE [ACYLATING], MITOCHONDRIAL"/>
    <property type="match status" value="1"/>
</dbReference>
<sequence>ATNEVITRVPECTQDEMQAAVDAAAAAFPSWSETSVLTRQQIMFNLQHLIKKNMKELAKNISLEQGKTLADAEGDVLRGLRK</sequence>
<dbReference type="InterPro" id="IPR016162">
    <property type="entry name" value="Ald_DH_N"/>
</dbReference>
<dbReference type="Pfam" id="PF00171">
    <property type="entry name" value="Aldedh"/>
    <property type="match status" value="1"/>
</dbReference>
<gene>
    <name evidence="5" type="ORF">NEMVEDRAFT_v1g80579</name>
</gene>
<name>A7RGP3_NEMVE</name>
<evidence type="ECO:0000256" key="1">
    <source>
        <dbReference type="ARBA" id="ARBA00009986"/>
    </source>
</evidence>
<keyword evidence="6" id="KW-1185">Reference proteome</keyword>
<dbReference type="InParanoid" id="A7RGP3"/>
<comment type="similarity">
    <text evidence="1">Belongs to the aldehyde dehydrogenase family.</text>
</comment>
<dbReference type="EMBL" id="DS469509">
    <property type="protein sequence ID" value="EDO49573.1"/>
    <property type="molecule type" value="Genomic_DNA"/>
</dbReference>
<dbReference type="Proteomes" id="UP000001593">
    <property type="component" value="Unassembled WGS sequence"/>
</dbReference>
<feature type="domain" description="Aldehyde dehydrogenase" evidence="4">
    <location>
        <begin position="1"/>
        <end position="79"/>
    </location>
</feature>
<dbReference type="PhylomeDB" id="A7RGP3"/>
<evidence type="ECO:0000256" key="3">
    <source>
        <dbReference type="ARBA" id="ARBA00048821"/>
    </source>
</evidence>
<dbReference type="FunFam" id="3.40.605.10:FF:000134">
    <property type="entry name" value="Predicted protein"/>
    <property type="match status" value="1"/>
</dbReference>
<dbReference type="InterPro" id="IPR010061">
    <property type="entry name" value="MeMal-semiAld_DH"/>
</dbReference>
<dbReference type="STRING" id="45351.A7RGP3"/>
<dbReference type="eggNOG" id="KOG2449">
    <property type="taxonomic scope" value="Eukaryota"/>
</dbReference>
<dbReference type="GO" id="GO:0004491">
    <property type="term" value="F:methylmalonate-semialdehyde dehydrogenase (acylating, NAD) activity"/>
    <property type="evidence" value="ECO:0007669"/>
    <property type="project" value="UniProtKB-EC"/>
</dbReference>
<protein>
    <recommendedName>
        <fullName evidence="4">Aldehyde dehydrogenase domain-containing protein</fullName>
    </recommendedName>
</protein>
<dbReference type="AlphaFoldDB" id="A7RGP3"/>
<reference evidence="5 6" key="1">
    <citation type="journal article" date="2007" name="Science">
        <title>Sea anemone genome reveals ancestral eumetazoan gene repertoire and genomic organization.</title>
        <authorList>
            <person name="Putnam N.H."/>
            <person name="Srivastava M."/>
            <person name="Hellsten U."/>
            <person name="Dirks B."/>
            <person name="Chapman J."/>
            <person name="Salamov A."/>
            <person name="Terry A."/>
            <person name="Shapiro H."/>
            <person name="Lindquist E."/>
            <person name="Kapitonov V.V."/>
            <person name="Jurka J."/>
            <person name="Genikhovich G."/>
            <person name="Grigoriev I.V."/>
            <person name="Lucas S.M."/>
            <person name="Steele R.E."/>
            <person name="Finnerty J.R."/>
            <person name="Technau U."/>
            <person name="Martindale M.Q."/>
            <person name="Rokhsar D.S."/>
        </authorList>
    </citation>
    <scope>NUCLEOTIDE SEQUENCE [LARGE SCALE GENOMIC DNA]</scope>
    <source>
        <strain evidence="6">CH2 X CH6</strain>
    </source>
</reference>
<dbReference type="SUPFAM" id="SSF53720">
    <property type="entry name" value="ALDH-like"/>
    <property type="match status" value="1"/>
</dbReference>
<evidence type="ECO:0000313" key="5">
    <source>
        <dbReference type="EMBL" id="EDO49573.1"/>
    </source>
</evidence>
<dbReference type="PANTHER" id="PTHR43866">
    <property type="entry name" value="MALONATE-SEMIALDEHYDE DEHYDROGENASE"/>
    <property type="match status" value="1"/>
</dbReference>